<accession>A0AAV3P5D8</accession>
<dbReference type="EMBL" id="BAABME010000928">
    <property type="protein sequence ID" value="GAA0146413.1"/>
    <property type="molecule type" value="Genomic_DNA"/>
</dbReference>
<reference evidence="1 2" key="1">
    <citation type="submission" date="2024-01" db="EMBL/GenBank/DDBJ databases">
        <title>The complete chloroplast genome sequence of Lithospermum erythrorhizon: insights into the phylogenetic relationship among Boraginaceae species and the maternal lineages of purple gromwells.</title>
        <authorList>
            <person name="Okada T."/>
            <person name="Watanabe K."/>
        </authorList>
    </citation>
    <scope>NUCLEOTIDE SEQUENCE [LARGE SCALE GENOMIC DNA]</scope>
</reference>
<evidence type="ECO:0000313" key="1">
    <source>
        <dbReference type="EMBL" id="GAA0146413.1"/>
    </source>
</evidence>
<protein>
    <submittedName>
        <fullName evidence="1">Phospholipase</fullName>
    </submittedName>
</protein>
<name>A0AAV3P5D8_LITER</name>
<dbReference type="InterPro" id="IPR043367">
    <property type="entry name" value="PLIP1/2/3"/>
</dbReference>
<gene>
    <name evidence="1" type="ORF">LIER_06377</name>
</gene>
<comment type="caution">
    <text evidence="1">The sequence shown here is derived from an EMBL/GenBank/DDBJ whole genome shotgun (WGS) entry which is preliminary data.</text>
</comment>
<sequence>MHCDIVPRAFSCNYPNHVGKLLKVVNGNFRNHPCLNNQALFPDGNEADKHFHAALSEFLNSPHPLEILSDRSAYGSSVNIYGDHDMKSYLKCIRNVIRQELNHIRQTRKECRHNLWLPLVDRSASAIVGMQ</sequence>
<dbReference type="PANTHER" id="PTHR46483:SF4">
    <property type="entry name" value="PHOSPHOLIPASE A1 PLIP2, CHLOROPLASTIC"/>
    <property type="match status" value="1"/>
</dbReference>
<dbReference type="AlphaFoldDB" id="A0AAV3P5D8"/>
<organism evidence="1 2">
    <name type="scientific">Lithospermum erythrorhizon</name>
    <name type="common">Purple gromwell</name>
    <name type="synonym">Lithospermum officinale var. erythrorhizon</name>
    <dbReference type="NCBI Taxonomy" id="34254"/>
    <lineage>
        <taxon>Eukaryota</taxon>
        <taxon>Viridiplantae</taxon>
        <taxon>Streptophyta</taxon>
        <taxon>Embryophyta</taxon>
        <taxon>Tracheophyta</taxon>
        <taxon>Spermatophyta</taxon>
        <taxon>Magnoliopsida</taxon>
        <taxon>eudicotyledons</taxon>
        <taxon>Gunneridae</taxon>
        <taxon>Pentapetalae</taxon>
        <taxon>asterids</taxon>
        <taxon>lamiids</taxon>
        <taxon>Boraginales</taxon>
        <taxon>Boraginaceae</taxon>
        <taxon>Boraginoideae</taxon>
        <taxon>Lithospermeae</taxon>
        <taxon>Lithospermum</taxon>
    </lineage>
</organism>
<proteinExistence type="predicted"/>
<dbReference type="Proteomes" id="UP001454036">
    <property type="component" value="Unassembled WGS sequence"/>
</dbReference>
<dbReference type="PANTHER" id="PTHR46483">
    <property type="entry name" value="PHOSPHOLIPASE A1 PLIP2, CHLOROPLASTIC"/>
    <property type="match status" value="1"/>
</dbReference>
<dbReference type="GO" id="GO:0008970">
    <property type="term" value="F:phospholipase A1 activity"/>
    <property type="evidence" value="ECO:0007669"/>
    <property type="project" value="InterPro"/>
</dbReference>
<keyword evidence="2" id="KW-1185">Reference proteome</keyword>
<evidence type="ECO:0000313" key="2">
    <source>
        <dbReference type="Proteomes" id="UP001454036"/>
    </source>
</evidence>